<evidence type="ECO:0000256" key="2">
    <source>
        <dbReference type="ARBA" id="ARBA00008258"/>
    </source>
</evidence>
<evidence type="ECO:0000256" key="8">
    <source>
        <dbReference type="ARBA" id="ARBA00047364"/>
    </source>
</evidence>
<evidence type="ECO:0000259" key="10">
    <source>
        <dbReference type="Pfam" id="PF09334"/>
    </source>
</evidence>
<comment type="function">
    <text evidence="1 9">Is required not only for elongation of protein synthesis but also for the initiation of all mRNA translation through initiator tRNA(fMet) aminoacylation.</text>
</comment>
<keyword evidence="4 9" id="KW-0547">Nucleotide-binding</keyword>
<dbReference type="InterPro" id="IPR023458">
    <property type="entry name" value="Met-tRNA_ligase_1"/>
</dbReference>
<reference evidence="12" key="1">
    <citation type="submission" date="2022-12" db="EMBL/GenBank/DDBJ databases">
        <authorList>
            <person name="Ruckert C."/>
            <person name="Busche T."/>
            <person name="Kalinowski J."/>
            <person name="Wittmann C."/>
        </authorList>
    </citation>
    <scope>NUCLEOTIDE SEQUENCE</scope>
    <source>
        <strain evidence="12">DSM 40467</strain>
    </source>
</reference>
<feature type="binding site" evidence="9">
    <location>
        <position position="347"/>
    </location>
    <ligand>
        <name>ATP</name>
        <dbReference type="ChEBI" id="CHEBI:30616"/>
    </ligand>
</feature>
<comment type="catalytic activity">
    <reaction evidence="8 9">
        <text>tRNA(Met) + L-methionine + ATP = L-methionyl-tRNA(Met) + AMP + diphosphate</text>
        <dbReference type="Rhea" id="RHEA:13481"/>
        <dbReference type="Rhea" id="RHEA-COMP:9667"/>
        <dbReference type="Rhea" id="RHEA-COMP:9698"/>
        <dbReference type="ChEBI" id="CHEBI:30616"/>
        <dbReference type="ChEBI" id="CHEBI:33019"/>
        <dbReference type="ChEBI" id="CHEBI:57844"/>
        <dbReference type="ChEBI" id="CHEBI:78442"/>
        <dbReference type="ChEBI" id="CHEBI:78530"/>
        <dbReference type="ChEBI" id="CHEBI:456215"/>
        <dbReference type="EC" id="6.1.1.10"/>
    </reaction>
</comment>
<feature type="binding site" evidence="9">
    <location>
        <position position="146"/>
    </location>
    <ligand>
        <name>Zn(2+)</name>
        <dbReference type="ChEBI" id="CHEBI:29105"/>
    </ligand>
</feature>
<evidence type="ECO:0000256" key="9">
    <source>
        <dbReference type="HAMAP-Rule" id="MF_00098"/>
    </source>
</evidence>
<dbReference type="RefSeq" id="WP_269660555.1">
    <property type="nucleotide sequence ID" value="NZ_CP114413.1"/>
</dbReference>
<dbReference type="Gene3D" id="2.20.28.20">
    <property type="entry name" value="Methionyl-tRNA synthetase, Zn-domain"/>
    <property type="match status" value="1"/>
</dbReference>
<keyword evidence="9" id="KW-0963">Cytoplasm</keyword>
<dbReference type="EC" id="6.1.1.10" evidence="9"/>
<evidence type="ECO:0000313" key="13">
    <source>
        <dbReference type="Proteomes" id="UP001164439"/>
    </source>
</evidence>
<dbReference type="InterPro" id="IPR015413">
    <property type="entry name" value="Methionyl/Leucyl_tRNA_Synth"/>
</dbReference>
<dbReference type="NCBIfam" id="TIGR00398">
    <property type="entry name" value="metG"/>
    <property type="match status" value="1"/>
</dbReference>
<dbReference type="HAMAP" id="MF_00098">
    <property type="entry name" value="Met_tRNA_synth_type1"/>
    <property type="match status" value="1"/>
</dbReference>
<keyword evidence="6 9" id="KW-0648">Protein biosynthesis</keyword>
<accession>A0ABY7KEL0</accession>
<evidence type="ECO:0000313" key="12">
    <source>
        <dbReference type="EMBL" id="WAZ22967.1"/>
    </source>
</evidence>
<keyword evidence="5 9" id="KW-0067">ATP-binding</keyword>
<keyword evidence="13" id="KW-1185">Reference proteome</keyword>
<dbReference type="InterPro" id="IPR041872">
    <property type="entry name" value="Anticodon_Met"/>
</dbReference>
<dbReference type="Gene3D" id="3.40.50.620">
    <property type="entry name" value="HUPs"/>
    <property type="match status" value="1"/>
</dbReference>
<comment type="subunit">
    <text evidence="9">Monomer.</text>
</comment>
<dbReference type="SUPFAM" id="SSF52374">
    <property type="entry name" value="Nucleotidylyl transferase"/>
    <property type="match status" value="1"/>
</dbReference>
<sequence>MARHLITSALPYINGIKHLGNMVGSMLPADVYSRYLRQRGHDVLYICATDEHGTPAELAAKERGLPVDEFCAQAHDAQKAVYDGFALAFDYFGRSSSPQNVEITQHFARRLHENGFIEERAIRQVYSPTDGRFLPDRYVEGTCPHCGYDKARGDQCENCTRVLDPTDLINPRSAISGSTDLEVRETKHLFLLQSKLENEVREWVARHDGQWPHLASSIAHKWLTEGLHDRAITRDLDWGVPVPADTWPELAAEGKVFYVWFDAPIEYIGATKEWSDAAPAGETRDWKSWWYEADDTVRYTEFMAKDNVPFHTVMFPATQLGVREPWKKVDYVKAFNWLTYYGGKFSTSQKRGVFTDQALEILPADYWRYFLIANAPESDDSSFTWEHFTATVNKDLADTLGNFVNRVLSFSKKRFGEEVPAGGEPGTAEARLGEEIARLLAEYEEHMEALQFRKAAAALRALWSAGNSYLEEKAPWLEIKTDKDGAALTLRTAMNLIHLYAVVSEPFIPASAAAMRQAFALADDTATWVSADEAKSLTAVPVGTPFTVPPVLFAKLTDDDLETYKERFGGVTAE</sequence>
<feature type="domain" description="Methionyl-tRNA synthetase anticodon-binding" evidence="11">
    <location>
        <begin position="419"/>
        <end position="572"/>
    </location>
</feature>
<dbReference type="PANTHER" id="PTHR45765:SF1">
    <property type="entry name" value="METHIONINE--TRNA LIGASE, CYTOPLASMIC"/>
    <property type="match status" value="1"/>
</dbReference>
<dbReference type="Proteomes" id="UP001164439">
    <property type="component" value="Chromosome"/>
</dbReference>
<feature type="binding site" evidence="9">
    <location>
        <position position="156"/>
    </location>
    <ligand>
        <name>Zn(2+)</name>
        <dbReference type="ChEBI" id="CHEBI:29105"/>
    </ligand>
</feature>
<proteinExistence type="inferred from homology"/>
<dbReference type="CDD" id="cd07957">
    <property type="entry name" value="Anticodon_Ia_Met"/>
    <property type="match status" value="1"/>
</dbReference>
<dbReference type="InterPro" id="IPR014758">
    <property type="entry name" value="Met-tRNA_synth"/>
</dbReference>
<evidence type="ECO:0000256" key="7">
    <source>
        <dbReference type="ARBA" id="ARBA00023146"/>
    </source>
</evidence>
<dbReference type="Gene3D" id="1.10.730.10">
    <property type="entry name" value="Isoleucyl-tRNA Synthetase, Domain 1"/>
    <property type="match status" value="1"/>
</dbReference>
<dbReference type="InterPro" id="IPR014729">
    <property type="entry name" value="Rossmann-like_a/b/a_fold"/>
</dbReference>
<comment type="cofactor">
    <cofactor evidence="9">
        <name>Zn(2+)</name>
        <dbReference type="ChEBI" id="CHEBI:29105"/>
    </cofactor>
    <text evidence="9">Binds 1 zinc ion per subunit.</text>
</comment>
<dbReference type="InterPro" id="IPR029038">
    <property type="entry name" value="MetRS_Zn"/>
</dbReference>
<evidence type="ECO:0000256" key="1">
    <source>
        <dbReference type="ARBA" id="ARBA00003314"/>
    </source>
</evidence>
<dbReference type="InterPro" id="IPR009080">
    <property type="entry name" value="tRNAsynth_Ia_anticodon-bd"/>
</dbReference>
<keyword evidence="9" id="KW-0862">Zinc</keyword>
<organism evidence="12 13">
    <name type="scientific">Streptomyces cinnabarinus</name>
    <dbReference type="NCBI Taxonomy" id="67287"/>
    <lineage>
        <taxon>Bacteria</taxon>
        <taxon>Bacillati</taxon>
        <taxon>Actinomycetota</taxon>
        <taxon>Actinomycetes</taxon>
        <taxon>Kitasatosporales</taxon>
        <taxon>Streptomycetaceae</taxon>
        <taxon>Streptomyces</taxon>
    </lineage>
</organism>
<keyword evidence="7 9" id="KW-0030">Aminoacyl-tRNA synthetase</keyword>
<dbReference type="SUPFAM" id="SSF57770">
    <property type="entry name" value="Methionyl-tRNA synthetase (MetRS), Zn-domain"/>
    <property type="match status" value="1"/>
</dbReference>
<name>A0ABY7KEL0_9ACTN</name>
<evidence type="ECO:0000256" key="3">
    <source>
        <dbReference type="ARBA" id="ARBA00022598"/>
    </source>
</evidence>
<protein>
    <recommendedName>
        <fullName evidence="9">Methionine--tRNA ligase</fullName>
        <ecNumber evidence="9">6.1.1.10</ecNumber>
    </recommendedName>
    <alternativeName>
        <fullName evidence="9">Methionyl-tRNA synthetase</fullName>
        <shortName evidence="9">MetRS</shortName>
    </alternativeName>
</protein>
<feature type="domain" description="Methionyl/Leucyl tRNA synthetase" evidence="10">
    <location>
        <begin position="4"/>
        <end position="408"/>
    </location>
</feature>
<gene>
    <name evidence="9 12" type="primary">metG</name>
    <name evidence="12" type="ORF">STRCI_004275</name>
</gene>
<dbReference type="InterPro" id="IPR033911">
    <property type="entry name" value="MetRS_core"/>
</dbReference>
<feature type="short sequence motif" description="'HIGH' region" evidence="9">
    <location>
        <begin position="11"/>
        <end position="21"/>
    </location>
</feature>
<dbReference type="SUPFAM" id="SSF47323">
    <property type="entry name" value="Anticodon-binding domain of a subclass of class I aminoacyl-tRNA synthetases"/>
    <property type="match status" value="1"/>
</dbReference>
<evidence type="ECO:0000256" key="5">
    <source>
        <dbReference type="ARBA" id="ARBA00022840"/>
    </source>
</evidence>
<feature type="binding site" evidence="9">
    <location>
        <position position="159"/>
    </location>
    <ligand>
        <name>Zn(2+)</name>
        <dbReference type="ChEBI" id="CHEBI:29105"/>
    </ligand>
</feature>
<comment type="similarity">
    <text evidence="2 9">Belongs to the class-I aminoacyl-tRNA synthetase family. MetG type 1 subfamily.</text>
</comment>
<dbReference type="Pfam" id="PF19303">
    <property type="entry name" value="Anticodon_3"/>
    <property type="match status" value="1"/>
</dbReference>
<evidence type="ECO:0000256" key="4">
    <source>
        <dbReference type="ARBA" id="ARBA00022741"/>
    </source>
</evidence>
<comment type="subcellular location">
    <subcellularLocation>
        <location evidence="9">Cytoplasm</location>
    </subcellularLocation>
</comment>
<evidence type="ECO:0000259" key="11">
    <source>
        <dbReference type="Pfam" id="PF19303"/>
    </source>
</evidence>
<dbReference type="PANTHER" id="PTHR45765">
    <property type="entry name" value="METHIONINE--TRNA LIGASE"/>
    <property type="match status" value="1"/>
</dbReference>
<dbReference type="EMBL" id="CP114413">
    <property type="protein sequence ID" value="WAZ22967.1"/>
    <property type="molecule type" value="Genomic_DNA"/>
</dbReference>
<dbReference type="Pfam" id="PF09334">
    <property type="entry name" value="tRNA-synt_1g"/>
    <property type="match status" value="1"/>
</dbReference>
<dbReference type="CDD" id="cd00814">
    <property type="entry name" value="MetRS_core"/>
    <property type="match status" value="1"/>
</dbReference>
<dbReference type="PRINTS" id="PR01041">
    <property type="entry name" value="TRNASYNTHMET"/>
</dbReference>
<feature type="binding site" evidence="9">
    <location>
        <position position="143"/>
    </location>
    <ligand>
        <name>Zn(2+)</name>
        <dbReference type="ChEBI" id="CHEBI:29105"/>
    </ligand>
</feature>
<evidence type="ECO:0000256" key="6">
    <source>
        <dbReference type="ARBA" id="ARBA00022917"/>
    </source>
</evidence>
<feature type="short sequence motif" description="'KMSKS' region" evidence="9">
    <location>
        <begin position="344"/>
        <end position="348"/>
    </location>
</feature>
<keyword evidence="9" id="KW-0479">Metal-binding</keyword>
<keyword evidence="3 9" id="KW-0436">Ligase</keyword>
<dbReference type="GO" id="GO:0004825">
    <property type="term" value="F:methionine-tRNA ligase activity"/>
    <property type="evidence" value="ECO:0007669"/>
    <property type="project" value="UniProtKB-EC"/>
</dbReference>